<protein>
    <submittedName>
        <fullName evidence="1">GNAT family N-acetyltransferase</fullName>
    </submittedName>
</protein>
<evidence type="ECO:0000313" key="2">
    <source>
        <dbReference type="Proteomes" id="UP000704068"/>
    </source>
</evidence>
<dbReference type="EMBL" id="JABZGR010000018">
    <property type="protein sequence ID" value="MBF0970650.1"/>
    <property type="molecule type" value="Genomic_DNA"/>
</dbReference>
<dbReference type="SUPFAM" id="SSF55729">
    <property type="entry name" value="Acyl-CoA N-acyltransferases (Nat)"/>
    <property type="match status" value="1"/>
</dbReference>
<sequence>MPHAPQAAPGLLVRPALPDDLPAMSAIYAAARRLMRSRGNVHQWVNGYPSDELLLTDIRAQRSFVCTTEDGQIVGAFCLLCGIEPTYQRLYDGEWPNDLPYVTIHRLASDGRVGGIFRACLSFARSKSAVVRADTHKDNLKMQQLLVQNGFQRCGIIYLEDQSQRIAYQLG</sequence>
<organism evidence="1 2">
    <name type="scientific">Alloprevotella tannerae</name>
    <dbReference type="NCBI Taxonomy" id="76122"/>
    <lineage>
        <taxon>Bacteria</taxon>
        <taxon>Pseudomonadati</taxon>
        <taxon>Bacteroidota</taxon>
        <taxon>Bacteroidia</taxon>
        <taxon>Bacteroidales</taxon>
        <taxon>Prevotellaceae</taxon>
        <taxon>Alloprevotella</taxon>
    </lineage>
</organism>
<reference evidence="1" key="1">
    <citation type="submission" date="2020-04" db="EMBL/GenBank/DDBJ databases">
        <title>Deep metagenomics examines the oral microbiome during advanced dental caries in children, revealing novel taxa and co-occurrences with host molecules.</title>
        <authorList>
            <person name="Baker J.L."/>
            <person name="Morton J.T."/>
            <person name="Dinis M."/>
            <person name="Alvarez R."/>
            <person name="Tran N.C."/>
            <person name="Knight R."/>
            <person name="Edlund A."/>
        </authorList>
    </citation>
    <scope>NUCLEOTIDE SEQUENCE</scope>
    <source>
        <strain evidence="1">JCVI_34_bin.1</strain>
    </source>
</reference>
<evidence type="ECO:0000313" key="1">
    <source>
        <dbReference type="EMBL" id="MBF0970650.1"/>
    </source>
</evidence>
<proteinExistence type="predicted"/>
<dbReference type="Proteomes" id="UP000704068">
    <property type="component" value="Unassembled WGS sequence"/>
</dbReference>
<accession>A0A929RWN1</accession>
<dbReference type="Gene3D" id="3.40.630.30">
    <property type="match status" value="1"/>
</dbReference>
<comment type="caution">
    <text evidence="1">The sequence shown here is derived from an EMBL/GenBank/DDBJ whole genome shotgun (WGS) entry which is preliminary data.</text>
</comment>
<name>A0A929RWN1_9BACT</name>
<dbReference type="RefSeq" id="WP_303764209.1">
    <property type="nucleotide sequence ID" value="NZ_JABZGR010000018.1"/>
</dbReference>
<dbReference type="AlphaFoldDB" id="A0A929RWN1"/>
<gene>
    <name evidence="1" type="ORF">HXK21_06360</name>
</gene>
<dbReference type="InterPro" id="IPR016181">
    <property type="entry name" value="Acyl_CoA_acyltransferase"/>
</dbReference>